<evidence type="ECO:0000313" key="6">
    <source>
        <dbReference type="Proteomes" id="UP000319732"/>
    </source>
</evidence>
<feature type="domain" description="BMC" evidence="4">
    <location>
        <begin position="14"/>
        <end position="98"/>
    </location>
</feature>
<protein>
    <submittedName>
        <fullName evidence="5">BMC domain-containing protein</fullName>
    </submittedName>
</protein>
<reference evidence="5 6" key="1">
    <citation type="submission" date="2019-06" db="EMBL/GenBank/DDBJ databases">
        <title>Whole genome sequence for Cellvibrionaceae sp. R142.</title>
        <authorList>
            <person name="Wang G."/>
        </authorList>
    </citation>
    <scope>NUCLEOTIDE SEQUENCE [LARGE SCALE GENOMIC DNA]</scope>
    <source>
        <strain evidence="5 6">R142</strain>
    </source>
</reference>
<keyword evidence="6" id="KW-1185">Reference proteome</keyword>
<dbReference type="InterPro" id="IPR044872">
    <property type="entry name" value="CcmK/CsoS1_BMC"/>
</dbReference>
<dbReference type="PANTHER" id="PTHR33941">
    <property type="entry name" value="PROPANEDIOL UTILIZATION PROTEIN PDUA"/>
    <property type="match status" value="1"/>
</dbReference>
<dbReference type="CDD" id="cd07045">
    <property type="entry name" value="BMC_CcmK_like"/>
    <property type="match status" value="1"/>
</dbReference>
<proteinExistence type="inferred from homology"/>
<evidence type="ECO:0000259" key="4">
    <source>
        <dbReference type="PROSITE" id="PS51930"/>
    </source>
</evidence>
<dbReference type="OrthoDB" id="9812608at2"/>
<accession>A0A545TV91</accession>
<evidence type="ECO:0000256" key="3">
    <source>
        <dbReference type="PROSITE-ProRule" id="PRU01278"/>
    </source>
</evidence>
<dbReference type="InterPro" id="IPR050575">
    <property type="entry name" value="BMC_shell"/>
</dbReference>
<comment type="similarity">
    <text evidence="3">Belongs to the bacterial microcompartments protein family.</text>
</comment>
<dbReference type="Gene3D" id="3.30.70.1710">
    <property type="match status" value="1"/>
</dbReference>
<gene>
    <name evidence="5" type="ORF">FKG94_08445</name>
</gene>
<dbReference type="EMBL" id="VHSG01000008">
    <property type="protein sequence ID" value="TQV81130.1"/>
    <property type="molecule type" value="Genomic_DNA"/>
</dbReference>
<evidence type="ECO:0000313" key="5">
    <source>
        <dbReference type="EMBL" id="TQV81130.1"/>
    </source>
</evidence>
<sequence length="106" mass="10894">MDEPQPDCELDETSLGFVETLGLTTALEAADAMVKSARVRLYRRRQPGAGLTLILCVGELADCQVAVAAGAAAAAGLGELQAAHVIARPGSGLADWLTQATPFNAS</sequence>
<name>A0A545TV91_9GAMM</name>
<dbReference type="GO" id="GO:0031469">
    <property type="term" value="C:bacterial microcompartment"/>
    <property type="evidence" value="ECO:0007669"/>
    <property type="project" value="UniProtKB-SubCell"/>
</dbReference>
<evidence type="ECO:0000256" key="2">
    <source>
        <dbReference type="ARBA" id="ARBA00024446"/>
    </source>
</evidence>
<dbReference type="Proteomes" id="UP000319732">
    <property type="component" value="Unassembled WGS sequence"/>
</dbReference>
<keyword evidence="2" id="KW-1283">Bacterial microcompartment</keyword>
<dbReference type="SMART" id="SM00877">
    <property type="entry name" value="BMC"/>
    <property type="match status" value="1"/>
</dbReference>
<dbReference type="Pfam" id="PF00936">
    <property type="entry name" value="BMC"/>
    <property type="match status" value="1"/>
</dbReference>
<evidence type="ECO:0000256" key="1">
    <source>
        <dbReference type="ARBA" id="ARBA00024322"/>
    </source>
</evidence>
<dbReference type="PANTHER" id="PTHR33941:SF11">
    <property type="entry name" value="BACTERIAL MICROCOMPARTMENT SHELL PROTEIN PDUJ"/>
    <property type="match status" value="1"/>
</dbReference>
<comment type="subcellular location">
    <subcellularLocation>
        <location evidence="1">Bacterial microcompartment</location>
    </subcellularLocation>
</comment>
<comment type="caution">
    <text evidence="5">The sequence shown here is derived from an EMBL/GenBank/DDBJ whole genome shotgun (WGS) entry which is preliminary data.</text>
</comment>
<dbReference type="SUPFAM" id="SSF143414">
    <property type="entry name" value="CcmK-like"/>
    <property type="match status" value="1"/>
</dbReference>
<dbReference type="InterPro" id="IPR037233">
    <property type="entry name" value="CcmK-like_sf"/>
</dbReference>
<dbReference type="PROSITE" id="PS51930">
    <property type="entry name" value="BMC_2"/>
    <property type="match status" value="1"/>
</dbReference>
<dbReference type="AlphaFoldDB" id="A0A545TV91"/>
<dbReference type="InterPro" id="IPR000249">
    <property type="entry name" value="BMC_dom"/>
</dbReference>
<organism evidence="5 6">
    <name type="scientific">Exilibacterium tricleocarpae</name>
    <dbReference type="NCBI Taxonomy" id="2591008"/>
    <lineage>
        <taxon>Bacteria</taxon>
        <taxon>Pseudomonadati</taxon>
        <taxon>Pseudomonadota</taxon>
        <taxon>Gammaproteobacteria</taxon>
        <taxon>Cellvibrionales</taxon>
        <taxon>Cellvibrionaceae</taxon>
        <taxon>Exilibacterium</taxon>
    </lineage>
</organism>